<evidence type="ECO:0000313" key="4">
    <source>
        <dbReference type="Proteomes" id="UP000032544"/>
    </source>
</evidence>
<evidence type="ECO:0000256" key="1">
    <source>
        <dbReference type="ARBA" id="ARBA00022737"/>
    </source>
</evidence>
<dbReference type="InterPro" id="IPR050498">
    <property type="entry name" value="Ycf3"/>
</dbReference>
<dbReference type="SUPFAM" id="SSF48452">
    <property type="entry name" value="TPR-like"/>
    <property type="match status" value="3"/>
</dbReference>
<sequence>MKKNIFIFLLLCINLQLYSQSQARGSAAIEKIIAPDYNLAKAKLDSCIKYDHSFYKIPECIEDFVEMYPDSAYGYYMKGLNYRSWDGEKAFDNLSMALEKDPTNASIYFERAKLIYNSKFSFAGGGKPLTDKMPIAISDFKKYGDFDKKNLIHSYEYLTSIYKDSGDFERSIDYAEKLIIVYKELSPDKVYIPYSIKADVYAAFEMYEKALEFYDKTIENDHSCLAYLKKAEFLFENQKFEEVLRTLPDRCLASIINSEYHFDTYDALYMKSRCLLETDGDLEIAKYYIKKKISYVNKISPDTYELEKYYRLSAIINYRLKNYIELLKDLDRLAVVYPEIRSDYNYRVWVLETKYSLEDYMGCLKEANELIPSYPNESELYKYKGLSLYFLNDNFGTIRAFDKAISISPEDGYLYRIRGLAKYNTNDKYKAHSDWSKAGEFGDYKSYELMKEYPLN</sequence>
<dbReference type="PANTHER" id="PTHR44858">
    <property type="entry name" value="TETRATRICOPEPTIDE REPEAT PROTEIN 6"/>
    <property type="match status" value="1"/>
</dbReference>
<reference evidence="3 4" key="1">
    <citation type="submission" date="2014-09" db="EMBL/GenBank/DDBJ databases">
        <title>Draft Genome Sequence of Draconibacterium sp. JN14CK-3.</title>
        <authorList>
            <person name="Dong C."/>
            <person name="Lai Q."/>
            <person name="Shao Z."/>
        </authorList>
    </citation>
    <scope>NUCLEOTIDE SEQUENCE [LARGE SCALE GENOMIC DNA]</scope>
    <source>
        <strain evidence="3 4">JN14CK-3</strain>
    </source>
</reference>
<dbReference type="GO" id="GO:0046813">
    <property type="term" value="P:receptor-mediated virion attachment to host cell"/>
    <property type="evidence" value="ECO:0007669"/>
    <property type="project" value="TreeGrafter"/>
</dbReference>
<keyword evidence="4" id="KW-1185">Reference proteome</keyword>
<dbReference type="STRING" id="1544798.LH29_01710"/>
<protein>
    <recommendedName>
        <fullName evidence="5">Tetratricopeptide repeat protein</fullName>
    </recommendedName>
</protein>
<evidence type="ECO:0008006" key="5">
    <source>
        <dbReference type="Google" id="ProtNLM"/>
    </source>
</evidence>
<keyword evidence="2" id="KW-0802">TPR repeat</keyword>
<gene>
    <name evidence="3" type="ORF">LH29_01710</name>
</gene>
<evidence type="ECO:0000313" key="3">
    <source>
        <dbReference type="EMBL" id="KJF44259.1"/>
    </source>
</evidence>
<keyword evidence="1" id="KW-0677">Repeat</keyword>
<name>A0A0D8JC20_9BACT</name>
<organism evidence="3 4">
    <name type="scientific">Draconibacterium sediminis</name>
    <dbReference type="NCBI Taxonomy" id="1544798"/>
    <lineage>
        <taxon>Bacteria</taxon>
        <taxon>Pseudomonadati</taxon>
        <taxon>Bacteroidota</taxon>
        <taxon>Bacteroidia</taxon>
        <taxon>Marinilabiliales</taxon>
        <taxon>Prolixibacteraceae</taxon>
        <taxon>Draconibacterium</taxon>
    </lineage>
</organism>
<proteinExistence type="predicted"/>
<dbReference type="AlphaFoldDB" id="A0A0D8JC20"/>
<dbReference type="GO" id="GO:0009279">
    <property type="term" value="C:cell outer membrane"/>
    <property type="evidence" value="ECO:0007669"/>
    <property type="project" value="TreeGrafter"/>
</dbReference>
<dbReference type="InterPro" id="IPR019734">
    <property type="entry name" value="TPR_rpt"/>
</dbReference>
<dbReference type="SMART" id="SM00028">
    <property type="entry name" value="TPR"/>
    <property type="match status" value="4"/>
</dbReference>
<accession>A0A0D8JC20</accession>
<dbReference type="RefSeq" id="WP_045025816.1">
    <property type="nucleotide sequence ID" value="NZ_JRHC01000001.1"/>
</dbReference>
<comment type="caution">
    <text evidence="3">The sequence shown here is derived from an EMBL/GenBank/DDBJ whole genome shotgun (WGS) entry which is preliminary data.</text>
</comment>
<dbReference type="Gene3D" id="1.25.40.10">
    <property type="entry name" value="Tetratricopeptide repeat domain"/>
    <property type="match status" value="2"/>
</dbReference>
<evidence type="ECO:0000256" key="2">
    <source>
        <dbReference type="ARBA" id="ARBA00022803"/>
    </source>
</evidence>
<dbReference type="PANTHER" id="PTHR44858:SF1">
    <property type="entry name" value="UDP-N-ACETYLGLUCOSAMINE--PEPTIDE N-ACETYLGLUCOSAMINYLTRANSFERASE SPINDLY-RELATED"/>
    <property type="match status" value="1"/>
</dbReference>
<dbReference type="Proteomes" id="UP000032544">
    <property type="component" value="Unassembled WGS sequence"/>
</dbReference>
<dbReference type="EMBL" id="JRHC01000001">
    <property type="protein sequence ID" value="KJF44259.1"/>
    <property type="molecule type" value="Genomic_DNA"/>
</dbReference>
<dbReference type="InterPro" id="IPR011990">
    <property type="entry name" value="TPR-like_helical_dom_sf"/>
</dbReference>
<dbReference type="OrthoDB" id="1093846at2"/>